<dbReference type="InterPro" id="IPR011009">
    <property type="entry name" value="Kinase-like_dom_sf"/>
</dbReference>
<dbReference type="EMBL" id="AE000513">
    <property type="protein sequence ID" value="AAF10253.1"/>
    <property type="molecule type" value="Genomic_DNA"/>
</dbReference>
<sequence>MSILVPEQVREALDVHVVSFLGGRLNKHWLVDVCGHKLVLRRWAADREDAGYERDLRQAIRASGWPVARDVTALTEIAGELWSLAEFLPGEPHPEKNSAAELSLRGRLMAEFHQVTASLNPGRRKHWRLPDEILSDDHLEQVFEHCPDVRLRRLLFWHLQRGRQLAAGLPWSEQSLQLIHGDFTPWNLLYREGQLSGLLDCEMSRPEYRISEFALSWRGRYDALIHAYHAVSPLSAPEWNMLTPAWWALLLEGAYRNLVSGTEDQGWTAGMLLRRSPLMGIESCPC</sequence>
<dbReference type="InParanoid" id="Q9RWJ9"/>
<dbReference type="Gene3D" id="3.90.1200.10">
    <property type="match status" value="1"/>
</dbReference>
<proteinExistence type="predicted"/>
<organism evidence="2 3">
    <name type="scientific">Deinococcus radiodurans (strain ATCC 13939 / DSM 20539 / JCM 16871 / CCUG 27074 / LMG 4051 / NBRC 15346 / NCIMB 9279 / VKM B-1422 / R1)</name>
    <dbReference type="NCBI Taxonomy" id="243230"/>
    <lineage>
        <taxon>Bacteria</taxon>
        <taxon>Thermotogati</taxon>
        <taxon>Deinococcota</taxon>
        <taxon>Deinococci</taxon>
        <taxon>Deinococcales</taxon>
        <taxon>Deinococcaceae</taxon>
        <taxon>Deinococcus</taxon>
    </lineage>
</organism>
<dbReference type="AlphaFoldDB" id="Q9RWJ9"/>
<dbReference type="EnsemblBacteria" id="AAF10253">
    <property type="protein sequence ID" value="AAF10253"/>
    <property type="gene ID" value="DR_0669"/>
</dbReference>
<dbReference type="SUPFAM" id="SSF56112">
    <property type="entry name" value="Protein kinase-like (PK-like)"/>
    <property type="match status" value="1"/>
</dbReference>
<gene>
    <name evidence="2" type="ordered locus">DR_0669</name>
</gene>
<dbReference type="STRING" id="243230.DR_0669"/>
<dbReference type="OrthoDB" id="9800774at2"/>
<evidence type="ECO:0000313" key="2">
    <source>
        <dbReference type="EMBL" id="AAF10253.1"/>
    </source>
</evidence>
<dbReference type="eggNOG" id="COG3173">
    <property type="taxonomic scope" value="Bacteria"/>
</dbReference>
<dbReference type="RefSeq" id="WP_010887314.1">
    <property type="nucleotide sequence ID" value="NC_001263.1"/>
</dbReference>
<evidence type="ECO:0000313" key="3">
    <source>
        <dbReference type="Proteomes" id="UP000002524"/>
    </source>
</evidence>
<dbReference type="PIR" id="G75489">
    <property type="entry name" value="G75489"/>
</dbReference>
<dbReference type="GeneID" id="69516914"/>
<evidence type="ECO:0000259" key="1">
    <source>
        <dbReference type="Pfam" id="PF01636"/>
    </source>
</evidence>
<dbReference type="InterPro" id="IPR002575">
    <property type="entry name" value="Aminoglycoside_PTrfase"/>
</dbReference>
<keyword evidence="3" id="KW-1185">Reference proteome</keyword>
<dbReference type="PaxDb" id="243230-DR_0669"/>
<feature type="domain" description="Aminoglycoside phosphotransferase" evidence="1">
    <location>
        <begin position="19"/>
        <end position="220"/>
    </location>
</feature>
<name>Q9RWJ9_DEIRA</name>
<dbReference type="Proteomes" id="UP000002524">
    <property type="component" value="Chromosome 1"/>
</dbReference>
<accession>Q9RWJ9</accession>
<dbReference type="HOGENOM" id="CLU_972259_0_0_0"/>
<dbReference type="KEGG" id="dra:DR_0669"/>
<reference evidence="2 3" key="1">
    <citation type="journal article" date="1999" name="Science">
        <title>Genome sequence of the radioresistant bacterium Deinococcus radiodurans R1.</title>
        <authorList>
            <person name="White O."/>
            <person name="Eisen J.A."/>
            <person name="Heidelberg J.F."/>
            <person name="Hickey E.K."/>
            <person name="Peterson J.D."/>
            <person name="Dodson R.J."/>
            <person name="Haft D.H."/>
            <person name="Gwinn M.L."/>
            <person name="Nelson W.C."/>
            <person name="Richardson D.L."/>
            <person name="Moffat K.S."/>
            <person name="Qin H."/>
            <person name="Jiang L."/>
            <person name="Pamphile W."/>
            <person name="Crosby M."/>
            <person name="Shen M."/>
            <person name="Vamathevan J.J."/>
            <person name="Lam P."/>
            <person name="McDonald L."/>
            <person name="Utterback T."/>
            <person name="Zalewski C."/>
            <person name="Makarova K.S."/>
            <person name="Aravind L."/>
            <person name="Daly M.J."/>
            <person name="Minton K.W."/>
            <person name="Fleischmann R.D."/>
            <person name="Ketchum K.A."/>
            <person name="Nelson K.E."/>
            <person name="Salzberg S."/>
            <person name="Smith H.O."/>
            <person name="Venter J.C."/>
            <person name="Fraser C.M."/>
        </authorList>
    </citation>
    <scope>NUCLEOTIDE SEQUENCE [LARGE SCALE GENOMIC DNA]</scope>
    <source>
        <strain evidence="3">ATCC 13939 / DSM 20539 / JCM 16871 / LMG 4051 / NBRC 15346 / NCIMB 9279 / R1 / VKM B-1422</strain>
    </source>
</reference>
<protein>
    <recommendedName>
        <fullName evidence="1">Aminoglycoside phosphotransferase domain-containing protein</fullName>
    </recommendedName>
</protein>
<dbReference type="Pfam" id="PF01636">
    <property type="entry name" value="APH"/>
    <property type="match status" value="1"/>
</dbReference>